<organism evidence="5 6">
    <name type="scientific">Alkaliphilus oremlandii (strain OhILAs)</name>
    <name type="common">Clostridium oremlandii (strain OhILAs)</name>
    <dbReference type="NCBI Taxonomy" id="350688"/>
    <lineage>
        <taxon>Bacteria</taxon>
        <taxon>Bacillati</taxon>
        <taxon>Bacillota</taxon>
        <taxon>Clostridia</taxon>
        <taxon>Peptostreptococcales</taxon>
        <taxon>Natronincolaceae</taxon>
        <taxon>Alkaliphilus</taxon>
    </lineage>
</organism>
<dbReference type="GO" id="GO:0005524">
    <property type="term" value="F:ATP binding"/>
    <property type="evidence" value="ECO:0007669"/>
    <property type="project" value="UniProtKB-KW"/>
</dbReference>
<proteinExistence type="predicted"/>
<dbReference type="OrthoDB" id="9799337at2"/>
<dbReference type="Gene3D" id="3.40.50.300">
    <property type="entry name" value="P-loop containing nucleotide triphosphate hydrolases"/>
    <property type="match status" value="1"/>
</dbReference>
<evidence type="ECO:0000313" key="5">
    <source>
        <dbReference type="EMBL" id="ABW17778.1"/>
    </source>
</evidence>
<dbReference type="Proteomes" id="UP000000269">
    <property type="component" value="Chromosome"/>
</dbReference>
<dbReference type="PANTHER" id="PTHR42734:SF19">
    <property type="entry name" value="IRON COMPOUNDS ABC TRANSPORTER, ATP-BINDING PROTEIN"/>
    <property type="match status" value="1"/>
</dbReference>
<reference evidence="6" key="1">
    <citation type="submission" date="2007-10" db="EMBL/GenBank/DDBJ databases">
        <title>Complete genome of Alkaliphilus oremlandii OhILAs.</title>
        <authorList>
            <person name="Copeland A."/>
            <person name="Lucas S."/>
            <person name="Lapidus A."/>
            <person name="Barry K."/>
            <person name="Detter J.C."/>
            <person name="Glavina del Rio T."/>
            <person name="Hammon N."/>
            <person name="Israni S."/>
            <person name="Dalin E."/>
            <person name="Tice H."/>
            <person name="Pitluck S."/>
            <person name="Chain P."/>
            <person name="Malfatti S."/>
            <person name="Shin M."/>
            <person name="Vergez L."/>
            <person name="Schmutz J."/>
            <person name="Larimer F."/>
            <person name="Land M."/>
            <person name="Hauser L."/>
            <person name="Kyrpides N."/>
            <person name="Mikhailova N."/>
            <person name="Stolz J.F."/>
            <person name="Dawson A."/>
            <person name="Fisher E."/>
            <person name="Crable B."/>
            <person name="Perera E."/>
            <person name="Lisak J."/>
            <person name="Ranganathan M."/>
            <person name="Basu P."/>
            <person name="Richardson P."/>
        </authorList>
    </citation>
    <scope>NUCLEOTIDE SEQUENCE [LARGE SCALE GENOMIC DNA]</scope>
    <source>
        <strain evidence="6">OhILAs</strain>
    </source>
</reference>
<dbReference type="RefSeq" id="WP_012158093.1">
    <property type="nucleotide sequence ID" value="NC_009922.1"/>
</dbReference>
<dbReference type="InterPro" id="IPR017871">
    <property type="entry name" value="ABC_transporter-like_CS"/>
</dbReference>
<dbReference type="Pfam" id="PF00005">
    <property type="entry name" value="ABC_tran"/>
    <property type="match status" value="1"/>
</dbReference>
<evidence type="ECO:0000313" key="6">
    <source>
        <dbReference type="Proteomes" id="UP000000269"/>
    </source>
</evidence>
<sequence length="264" mass="29327">MELKLEINNVNCGYPKKTILENISFEIGTGDILCILGPNGVGKTTLFKTILGFLKLQGGSILLDGQDINTWSRKDFAKAIGYVPQAHTPPFPYKVREVVVMGRTAHLGIFASPSLQDYAIAEKVIDSLGISYLTDSVYTEISGGERQLVLIARALAQEPKILIMDEPTSNLDYGNQVRVLKHIKELSKRNIGIIMTSHFPDHAFMASTKVLAINRGGEYRIGTPKEVVTSQLLQRIYNIRVQIDTVVDRVHNDHLKVCVPILKD</sequence>
<dbReference type="AlphaFoldDB" id="A8MKW1"/>
<dbReference type="EMBL" id="CP000853">
    <property type="protein sequence ID" value="ABW17778.1"/>
    <property type="molecule type" value="Genomic_DNA"/>
</dbReference>
<dbReference type="InterPro" id="IPR003439">
    <property type="entry name" value="ABC_transporter-like_ATP-bd"/>
</dbReference>
<protein>
    <submittedName>
        <fullName evidence="5">ABC transporter related</fullName>
    </submittedName>
</protein>
<dbReference type="STRING" id="350688.Clos_0214"/>
<keyword evidence="2" id="KW-0547">Nucleotide-binding</keyword>
<dbReference type="InterPro" id="IPR050153">
    <property type="entry name" value="Metal_Ion_Import_ABC"/>
</dbReference>
<dbReference type="InterPro" id="IPR003593">
    <property type="entry name" value="AAA+_ATPase"/>
</dbReference>
<dbReference type="KEGG" id="aoe:Clos_0214"/>
<evidence type="ECO:0000259" key="4">
    <source>
        <dbReference type="PROSITE" id="PS50893"/>
    </source>
</evidence>
<dbReference type="SMART" id="SM00382">
    <property type="entry name" value="AAA"/>
    <property type="match status" value="1"/>
</dbReference>
<evidence type="ECO:0000256" key="1">
    <source>
        <dbReference type="ARBA" id="ARBA00022448"/>
    </source>
</evidence>
<dbReference type="CDD" id="cd03214">
    <property type="entry name" value="ABC_Iron-Siderophores_B12_Hemin"/>
    <property type="match status" value="1"/>
</dbReference>
<evidence type="ECO:0000256" key="2">
    <source>
        <dbReference type="ARBA" id="ARBA00022741"/>
    </source>
</evidence>
<keyword evidence="1" id="KW-0813">Transport</keyword>
<feature type="domain" description="ABC transporter" evidence="4">
    <location>
        <begin position="5"/>
        <end position="240"/>
    </location>
</feature>
<dbReference type="SUPFAM" id="SSF52540">
    <property type="entry name" value="P-loop containing nucleoside triphosphate hydrolases"/>
    <property type="match status" value="1"/>
</dbReference>
<accession>A8MKW1</accession>
<keyword evidence="3" id="KW-0067">ATP-binding</keyword>
<dbReference type="eggNOG" id="COG1120">
    <property type="taxonomic scope" value="Bacteria"/>
</dbReference>
<dbReference type="HOGENOM" id="CLU_000604_1_11_9"/>
<gene>
    <name evidence="5" type="ordered locus">Clos_0214</name>
</gene>
<name>A8MKW1_ALKOO</name>
<dbReference type="GO" id="GO:0016887">
    <property type="term" value="F:ATP hydrolysis activity"/>
    <property type="evidence" value="ECO:0007669"/>
    <property type="project" value="InterPro"/>
</dbReference>
<dbReference type="FunFam" id="3.40.50.300:FF:000134">
    <property type="entry name" value="Iron-enterobactin ABC transporter ATP-binding protein"/>
    <property type="match status" value="1"/>
</dbReference>
<keyword evidence="6" id="KW-1185">Reference proteome</keyword>
<dbReference type="PROSITE" id="PS00211">
    <property type="entry name" value="ABC_TRANSPORTER_1"/>
    <property type="match status" value="1"/>
</dbReference>
<dbReference type="InterPro" id="IPR027417">
    <property type="entry name" value="P-loop_NTPase"/>
</dbReference>
<evidence type="ECO:0000256" key="3">
    <source>
        <dbReference type="ARBA" id="ARBA00022840"/>
    </source>
</evidence>
<dbReference type="PANTHER" id="PTHR42734">
    <property type="entry name" value="METAL TRANSPORT SYSTEM ATP-BINDING PROTEIN TM_0124-RELATED"/>
    <property type="match status" value="1"/>
</dbReference>
<dbReference type="PROSITE" id="PS50893">
    <property type="entry name" value="ABC_TRANSPORTER_2"/>
    <property type="match status" value="1"/>
</dbReference>